<dbReference type="PANTHER" id="PTHR45734">
    <property type="entry name" value="TENSIN"/>
    <property type="match status" value="1"/>
</dbReference>
<feature type="transmembrane region" description="Helical" evidence="1">
    <location>
        <begin position="111"/>
        <end position="128"/>
    </location>
</feature>
<name>A0A8C5SWY8_LATLA</name>
<dbReference type="PANTHER" id="PTHR45734:SF10">
    <property type="entry name" value="BLISTERY, ISOFORM A"/>
    <property type="match status" value="1"/>
</dbReference>
<keyword evidence="1" id="KW-0472">Membrane</keyword>
<accession>A0A8C5SWY8</accession>
<keyword evidence="1" id="KW-0812">Transmembrane</keyword>
<reference evidence="2" key="1">
    <citation type="submission" date="2025-08" db="UniProtKB">
        <authorList>
            <consortium name="Ensembl"/>
        </authorList>
    </citation>
    <scope>IDENTIFICATION</scope>
</reference>
<reference evidence="2" key="2">
    <citation type="submission" date="2025-09" db="UniProtKB">
        <authorList>
            <consortium name="Ensembl"/>
        </authorList>
    </citation>
    <scope>IDENTIFICATION</scope>
</reference>
<protein>
    <submittedName>
        <fullName evidence="2">Uncharacterized protein</fullName>
    </submittedName>
</protein>
<dbReference type="InterPro" id="IPR051484">
    <property type="entry name" value="Tensin_PTEN_phosphatase"/>
</dbReference>
<dbReference type="GeneTree" id="ENSGT00940000156328"/>
<dbReference type="GO" id="GO:0005925">
    <property type="term" value="C:focal adhesion"/>
    <property type="evidence" value="ECO:0007669"/>
    <property type="project" value="TreeGrafter"/>
</dbReference>
<sequence>MEESYELDLTYITERIIAVSFPGNCSEEIYQNNFQDVIGMLKSRHGGNYMVRGDAVSMMSFYSFHTMLTVNIQLHAQSFYLPTSKLDMIIVIIYSFMYQYILYYFPNLYLFLYFSHLLGFFYIRLIIFK</sequence>
<keyword evidence="1" id="KW-1133">Transmembrane helix</keyword>
<dbReference type="SUPFAM" id="SSF52799">
    <property type="entry name" value="(Phosphotyrosine protein) phosphatases II"/>
    <property type="match status" value="1"/>
</dbReference>
<evidence type="ECO:0000313" key="2">
    <source>
        <dbReference type="Ensembl" id="ENSLLTP00000022780.1"/>
    </source>
</evidence>
<dbReference type="Gene3D" id="3.90.190.10">
    <property type="entry name" value="Protein tyrosine phosphatase superfamily"/>
    <property type="match status" value="1"/>
</dbReference>
<dbReference type="Proteomes" id="UP000694406">
    <property type="component" value="Unplaced"/>
</dbReference>
<evidence type="ECO:0000313" key="3">
    <source>
        <dbReference type="Proteomes" id="UP000694406"/>
    </source>
</evidence>
<evidence type="ECO:0000256" key="1">
    <source>
        <dbReference type="SAM" id="Phobius"/>
    </source>
</evidence>
<feature type="transmembrane region" description="Helical" evidence="1">
    <location>
        <begin position="86"/>
        <end position="105"/>
    </location>
</feature>
<dbReference type="AlphaFoldDB" id="A0A8C5SWY8"/>
<keyword evidence="3" id="KW-1185">Reference proteome</keyword>
<organism evidence="2 3">
    <name type="scientific">Laticauda laticaudata</name>
    <name type="common">Blue-ringed sea krait</name>
    <name type="synonym">Blue-lipped sea krait</name>
    <dbReference type="NCBI Taxonomy" id="8630"/>
    <lineage>
        <taxon>Eukaryota</taxon>
        <taxon>Metazoa</taxon>
        <taxon>Chordata</taxon>
        <taxon>Craniata</taxon>
        <taxon>Vertebrata</taxon>
        <taxon>Euteleostomi</taxon>
        <taxon>Lepidosauria</taxon>
        <taxon>Squamata</taxon>
        <taxon>Bifurcata</taxon>
        <taxon>Unidentata</taxon>
        <taxon>Episquamata</taxon>
        <taxon>Toxicofera</taxon>
        <taxon>Serpentes</taxon>
        <taxon>Colubroidea</taxon>
        <taxon>Elapidae</taxon>
        <taxon>Laticaudinae</taxon>
        <taxon>Laticauda</taxon>
    </lineage>
</organism>
<dbReference type="InterPro" id="IPR029021">
    <property type="entry name" value="Prot-tyrosine_phosphatase-like"/>
</dbReference>
<proteinExistence type="predicted"/>
<dbReference type="Ensembl" id="ENSLLTT00000023629.1">
    <property type="protein sequence ID" value="ENSLLTP00000022780.1"/>
    <property type="gene ID" value="ENSLLTG00000016905.1"/>
</dbReference>